<dbReference type="RefSeq" id="WP_379703422.1">
    <property type="nucleotide sequence ID" value="NZ_JBHTAT010000001.1"/>
</dbReference>
<reference evidence="2 3" key="1">
    <citation type="journal article" date="2019" name="Int. J. Syst. Evol. Microbiol.">
        <title>The Global Catalogue of Microorganisms (GCM) 10K type strain sequencing project: providing services to taxonomists for standard genome sequencing and annotation.</title>
        <authorList>
            <consortium name="The Broad Institute Genomics Platform"/>
            <consortium name="The Broad Institute Genome Sequencing Center for Infectious Disease"/>
            <person name="Wu L."/>
            <person name="Ma J."/>
        </authorList>
    </citation>
    <scope>NUCLEOTIDE SEQUENCE [LARGE SCALE GENOMIC DNA]</scope>
    <source>
        <strain evidence="2 3">GX21</strain>
    </source>
</reference>
<evidence type="ECO:0000313" key="3">
    <source>
        <dbReference type="Proteomes" id="UP001596434"/>
    </source>
</evidence>
<dbReference type="AlphaFoldDB" id="A0ABD5ZX49"/>
<feature type="domain" description="DUF8130" evidence="1">
    <location>
        <begin position="1"/>
        <end position="192"/>
    </location>
</feature>
<name>A0ABD5ZX49_9EURY</name>
<dbReference type="Proteomes" id="UP001596434">
    <property type="component" value="Unassembled WGS sequence"/>
</dbReference>
<evidence type="ECO:0000259" key="1">
    <source>
        <dbReference type="Pfam" id="PF26451"/>
    </source>
</evidence>
<keyword evidence="3" id="KW-1185">Reference proteome</keyword>
<gene>
    <name evidence="2" type="ORF">ACFQKE_07850</name>
</gene>
<dbReference type="Pfam" id="PF26451">
    <property type="entry name" value="DUF8130"/>
    <property type="match status" value="1"/>
</dbReference>
<dbReference type="GeneID" id="96953554"/>
<accession>A0ABD5ZX49</accession>
<evidence type="ECO:0000313" key="2">
    <source>
        <dbReference type="EMBL" id="MFC7255207.1"/>
    </source>
</evidence>
<dbReference type="EMBL" id="JBHTAT010000001">
    <property type="protein sequence ID" value="MFC7255207.1"/>
    <property type="molecule type" value="Genomic_DNA"/>
</dbReference>
<comment type="caution">
    <text evidence="2">The sequence shown here is derived from an EMBL/GenBank/DDBJ whole genome shotgun (WGS) entry which is preliminary data.</text>
</comment>
<dbReference type="PROSITE" id="PS51257">
    <property type="entry name" value="PROKAR_LIPOPROTEIN"/>
    <property type="match status" value="1"/>
</dbReference>
<sequence>MKRRTFLTASTLSVAGLSGCLGDTEYRITNTATETSPDSLSLSVRIAVAGATVEHPAALTLTLENTVDDPIRIRSYGVWPFGVLALAPSPTPGEDTWKTTLYSPSYEASTRVEVDRGGSSMSLDGTPITRPLNSGESISRRYELHGDDLPSAGTHYIVEKFDGRASRYSRDDDWETLESQIRLSIEEKRRLPM</sequence>
<proteinExistence type="predicted"/>
<dbReference type="InterPro" id="IPR058443">
    <property type="entry name" value="DUF8130"/>
</dbReference>
<organism evidence="2 3">
    <name type="scientific">Haloplanus litoreus</name>
    <dbReference type="NCBI Taxonomy" id="767515"/>
    <lineage>
        <taxon>Archaea</taxon>
        <taxon>Methanobacteriati</taxon>
        <taxon>Methanobacteriota</taxon>
        <taxon>Stenosarchaea group</taxon>
        <taxon>Halobacteria</taxon>
        <taxon>Halobacteriales</taxon>
        <taxon>Haloferacaceae</taxon>
        <taxon>Haloplanus</taxon>
    </lineage>
</organism>
<protein>
    <recommendedName>
        <fullName evidence="1">DUF8130 domain-containing protein</fullName>
    </recommendedName>
</protein>